<dbReference type="InterPro" id="IPR001434">
    <property type="entry name" value="OmcB-like_DUF11"/>
</dbReference>
<feature type="transmembrane region" description="Helical" evidence="6">
    <location>
        <begin position="2200"/>
        <end position="2219"/>
    </location>
</feature>
<feature type="transmembrane region" description="Helical" evidence="6">
    <location>
        <begin position="21"/>
        <end position="40"/>
    </location>
</feature>
<name>A0ABR8NPI4_9MICO</name>
<feature type="region of interest" description="Disordered" evidence="5">
    <location>
        <begin position="156"/>
        <end position="182"/>
    </location>
</feature>
<dbReference type="NCBIfam" id="TIGR01167">
    <property type="entry name" value="LPXTG_anchor"/>
    <property type="match status" value="1"/>
</dbReference>
<keyword evidence="6" id="KW-1133">Transmembrane helix</keyword>
<feature type="compositionally biased region" description="Low complexity" evidence="5">
    <location>
        <begin position="76"/>
        <end position="93"/>
    </location>
</feature>
<dbReference type="RefSeq" id="WP_191172187.1">
    <property type="nucleotide sequence ID" value="NZ_JACXZS010000008.1"/>
</dbReference>
<protein>
    <submittedName>
        <fullName evidence="8">DUF11 domain-containing protein</fullName>
    </submittedName>
</protein>
<dbReference type="NCBIfam" id="TIGR01451">
    <property type="entry name" value="B_ant_repeat"/>
    <property type="match status" value="2"/>
</dbReference>
<keyword evidence="6" id="KW-0812">Transmembrane</keyword>
<evidence type="ECO:0000256" key="2">
    <source>
        <dbReference type="ARBA" id="ARBA00022525"/>
    </source>
</evidence>
<dbReference type="Proteomes" id="UP000598426">
    <property type="component" value="Unassembled WGS sequence"/>
</dbReference>
<dbReference type="Pfam" id="PF01345">
    <property type="entry name" value="DUF11"/>
    <property type="match status" value="2"/>
</dbReference>
<dbReference type="InterPro" id="IPR019931">
    <property type="entry name" value="LPXTG_anchor"/>
</dbReference>
<accession>A0ABR8NPI4</accession>
<keyword evidence="1" id="KW-0134">Cell wall</keyword>
<dbReference type="InterPro" id="IPR051172">
    <property type="entry name" value="Chlamydia_OmcB"/>
</dbReference>
<proteinExistence type="predicted"/>
<evidence type="ECO:0000256" key="6">
    <source>
        <dbReference type="SAM" id="Phobius"/>
    </source>
</evidence>
<evidence type="ECO:0000256" key="4">
    <source>
        <dbReference type="ARBA" id="ARBA00023088"/>
    </source>
</evidence>
<evidence type="ECO:0000256" key="3">
    <source>
        <dbReference type="ARBA" id="ARBA00022729"/>
    </source>
</evidence>
<feature type="compositionally biased region" description="Low complexity" evidence="5">
    <location>
        <begin position="45"/>
        <end position="69"/>
    </location>
</feature>
<feature type="region of interest" description="Disordered" evidence="5">
    <location>
        <begin position="39"/>
        <end position="113"/>
    </location>
</feature>
<keyword evidence="4" id="KW-0572">Peptidoglycan-anchor</keyword>
<evidence type="ECO:0000313" key="8">
    <source>
        <dbReference type="EMBL" id="MBD3942559.1"/>
    </source>
</evidence>
<keyword evidence="9" id="KW-1185">Reference proteome</keyword>
<feature type="domain" description="Gram-positive cocci surface proteins LPxTG" evidence="7">
    <location>
        <begin position="2190"/>
        <end position="2229"/>
    </location>
</feature>
<sequence>MREQRTEERRLALQQRWYVGGVAAIVSTALVFSGLSPAVAEEAQPDPAATTQAADTTTDTSETDSSTTDSSKDAADPAPSETAADPAPTEAAPDPAPSPSEPAKDTKTTKTDTAKTVAPLAAPEIQPLACAPLFYGFEIDGNRAVDCAGNDWDSVPDATTNGHGPYKTDNDNSDPSTWYASGSPAQHSTILNGQAWSTTVNGDPILFAAWDRASGTGSSGFIIEITKAPTRSGGQGTVPQPDRSQGGTVFFMDQNGNNGTELRGACTYGPISYTGANANPDDYPGTCITSNFPANSFMGVTNVDGTFVEVGLNLALLANVKPGCPPSIGSSVYIRSFTGNNNPIGGNIQAWAGPLTITPPSTCVPLTATKTATTTFDRDWDWKIEKTVDKNEAKAKPKTGADFNYTVTVTPEGPQDSGWKVSGTITVSNANPIAVPVTGVSDSIGAGCVVNNGQPLPSVPANGSVGIPYSCAVGSGASGTNKATVTWDGSKIPAGSATTPGVDYSFVTPAHETDKTVTVSDTADEFAAKYGTPVIVSKLDGPTVFTYSRHLGSELEADTCQQYPNTASLAATSDQGKQDSSVSVKVCTGADLTVDKNVVLSLTRTYDWSIEKKVDATVKTVDPETGKATFDYTVIATPGAATDSQWAMSGQITVSNPNDWDVVATSVTDVPTFPGVTCAVTGGTDATIPANSSKVFDYSCTFPQSGPFTTGMNTATVNWDDDAAYSPSSTASKTVEISTDGWNVTPVNATVHVVDDKTDPANPVELGTANWADGPKEFHYSLTFDGTPGACVDYKNIAKITETGDTDDVTVSVCDYQDLVVTKTADPTFDRSYSFLIDKTAKETKLVIDPDTGKATATYTVTVTDGKATDTNFDVSGTITVTNPNNVVVPLTALTDKIGATVCDIDFGDATATVPANGQLVVHYLCDNLSATADTTGTNTATATWDKTELRGTSGTAVGTKDFDFADAVITDLNAKTVTVTDQFTNPAGPVVELGTHTWTAEGASQPWTYERELQGTLGACVTVDNTATIKETGQDDDASVELCGYKDLTVAKTATGSFDRDYGWSIVKDVNANAVTVAPGTSAEFKYDVTVTPTAAQDSNFAIAGEITVTNDNNVDVTITLDDTLAGCVVTGTDNLTIPAGDSRTFPYSCDLEGTTASDSVENVVDITWSTETLPNTSGAASTSATVDFAQVNPATTDATATVSDTAPEFGDDVTLNAVDGPKTFEYTRTLTTPDGVCTTYPNTATVDPSDEASKSDSEDVEVCAPTISKEIESSVQSETDPDLWDVSYLITVTLADGERTYDLGDEPDFAPGVEILSGDAQRILPAPAGALITDIPSDGAPFVTGVSIGGEDDSTHVYRVTWHVRIPAQIPAGDRVCEGPGTGFYNTGILTVDHVVQNDDACGPVDEKVYPTVTKTVSDISRDPDTKEWEITYELKVTLSDDEAVNPKKLASKYNLSDTLDYGVIDVVDASWSGQGVSDQAFDEAGGVWTASIANGKAILAGATHTYTVVVHATLDAGDLTQHQVGCTVVGEQRGLGFLNKATLSFTEQLPPVSVQACTPPVYPTVTKTAEGTTEDPETGLQRVSYLVTVTAPAAPAAGPVTNVLYTLVEKPDALPDHVELDGDWHAEAVGADTPNPTEASWDGTGTWLLKGIGAFTAQDRIDGKLTHTYRIWADLKVTGVPTAELEPCTEGDDQGVPIWNTVSLVFGEQSQDASACDEVNYDDVSIVKTASGLPEQGSVEPGDSFDYTLTVTNNGTRDAEDVVVTDPVPERLEVTGLTLPAGWTNDNDPAYVDDDNQLSVGVPTLGVGESADIVVHVTFTATPVPPVEPGDDTAQPATPLEELSNTACVAAERDQVEENNCSTVEIPVREITAIVWTQCVADAPFLHWSISKSAALTDEDIHFLWTPDTASATTDPAEVAITHAGGTSTWTDMAAWPGAAFTPSGVSIDYPGWRPIELGDIVPGSSPTQYYYPGTSDIIPAADQANYIFNGLILDDSELDYAWRLGSTVTFSVNPELVFSTEYPAATPDCQVARHSDVQIEKTASVEKTDPGASFTYTLDVANVSDDSAADGVVVTDAIPADLKITDVSWPGKGDAEAFPSWSSCAVAGQDGSGYGGTLTCTLNGPLQPQGAEGVSVAPTITLSATVSPTSTSSSITNIGVVDYYTFGNPSDAGRDADDAIVLLSALPATGGEPSPLLALLGLLALLAGTTLFVVARRRRGESKPTL</sequence>
<organism evidence="8 9">
    <name type="scientific">Microbacterium helvum</name>
    <dbReference type="NCBI Taxonomy" id="2773713"/>
    <lineage>
        <taxon>Bacteria</taxon>
        <taxon>Bacillati</taxon>
        <taxon>Actinomycetota</taxon>
        <taxon>Actinomycetes</taxon>
        <taxon>Micrococcales</taxon>
        <taxon>Microbacteriaceae</taxon>
        <taxon>Microbacterium</taxon>
    </lineage>
</organism>
<dbReference type="Pfam" id="PF00746">
    <property type="entry name" value="Gram_pos_anchor"/>
    <property type="match status" value="1"/>
</dbReference>
<dbReference type="InterPro" id="IPR047589">
    <property type="entry name" value="DUF11_rpt"/>
</dbReference>
<dbReference type="PANTHER" id="PTHR34819:SF3">
    <property type="entry name" value="CELL SURFACE PROTEIN"/>
    <property type="match status" value="1"/>
</dbReference>
<reference evidence="8 9" key="1">
    <citation type="submission" date="2020-09" db="EMBL/GenBank/DDBJ databases">
        <title>Isolation and identification of active actinomycetes.</title>
        <authorList>
            <person name="Li X."/>
        </authorList>
    </citation>
    <scope>NUCLEOTIDE SEQUENCE [LARGE SCALE GENOMIC DNA]</scope>
    <source>
        <strain evidence="8 9">NEAU-LLC</strain>
    </source>
</reference>
<keyword evidence="2" id="KW-0964">Secreted</keyword>
<keyword evidence="6" id="KW-0472">Membrane</keyword>
<gene>
    <name evidence="8" type="ORF">IF188_12710</name>
</gene>
<comment type="caution">
    <text evidence="8">The sequence shown here is derived from an EMBL/GenBank/DDBJ whole genome shotgun (WGS) entry which is preliminary data.</text>
</comment>
<evidence type="ECO:0000256" key="5">
    <source>
        <dbReference type="SAM" id="MobiDB-lite"/>
    </source>
</evidence>
<dbReference type="PANTHER" id="PTHR34819">
    <property type="entry name" value="LARGE CYSTEINE-RICH PERIPLASMIC PROTEIN OMCB"/>
    <property type="match status" value="1"/>
</dbReference>
<evidence type="ECO:0000259" key="7">
    <source>
        <dbReference type="PROSITE" id="PS50847"/>
    </source>
</evidence>
<dbReference type="PROSITE" id="PS50847">
    <property type="entry name" value="GRAM_POS_ANCHORING"/>
    <property type="match status" value="1"/>
</dbReference>
<dbReference type="InterPro" id="IPR013783">
    <property type="entry name" value="Ig-like_fold"/>
</dbReference>
<evidence type="ECO:0000313" key="9">
    <source>
        <dbReference type="Proteomes" id="UP000598426"/>
    </source>
</evidence>
<keyword evidence="3" id="KW-0732">Signal</keyword>
<evidence type="ECO:0000256" key="1">
    <source>
        <dbReference type="ARBA" id="ARBA00022512"/>
    </source>
</evidence>
<feature type="compositionally biased region" description="Polar residues" evidence="5">
    <location>
        <begin position="173"/>
        <end position="182"/>
    </location>
</feature>
<feature type="compositionally biased region" description="Basic and acidic residues" evidence="5">
    <location>
        <begin position="102"/>
        <end position="113"/>
    </location>
</feature>
<dbReference type="EMBL" id="JACXZS010000008">
    <property type="protein sequence ID" value="MBD3942559.1"/>
    <property type="molecule type" value="Genomic_DNA"/>
</dbReference>
<dbReference type="Gene3D" id="2.60.40.10">
    <property type="entry name" value="Immunoglobulins"/>
    <property type="match status" value="1"/>
</dbReference>